<keyword evidence="7 8" id="KW-0170">Cobalt</keyword>
<dbReference type="Gene3D" id="3.40.50.11600">
    <property type="match status" value="1"/>
</dbReference>
<comment type="subunit">
    <text evidence="8">Heterodimer of delta and gamma chains. The ACDS complex is made up of alpha, epsilon, beta, gamma and delta chains with a probable stoichiometry of (alpha(2)epsilon(2))(4)-beta(8)-(gamma(1)delta(1))(8).</text>
</comment>
<feature type="binding site" evidence="8 10">
    <location>
        <position position="17"/>
    </location>
    <ligand>
        <name>[4Fe-4S] cluster</name>
        <dbReference type="ChEBI" id="CHEBI:49883"/>
    </ligand>
</feature>
<dbReference type="Pfam" id="PF03599">
    <property type="entry name" value="CdhD"/>
    <property type="match status" value="1"/>
</dbReference>
<keyword evidence="6 8" id="KW-0411">Iron-sulfur</keyword>
<dbReference type="PROSITE" id="PS51656">
    <property type="entry name" value="4FE4S"/>
    <property type="match status" value="1"/>
</dbReference>
<reference evidence="13" key="2">
    <citation type="submission" date="2014-09" db="EMBL/GenBank/DDBJ databases">
        <authorList>
            <person name="Bishop-Lilly K.A."/>
            <person name="Broomall S.M."/>
            <person name="Chain P.S."/>
            <person name="Chertkov O."/>
            <person name="Coyne S.R."/>
            <person name="Daligault H.E."/>
            <person name="Davenport K.W."/>
            <person name="Erkkila T."/>
            <person name="Frey K.G."/>
            <person name="Gibbons H.S."/>
            <person name="Gu W."/>
            <person name="Jaissle J."/>
            <person name="Johnson S.L."/>
            <person name="Koroleva G.I."/>
            <person name="Ladner J.T."/>
            <person name="Lo C.-C."/>
            <person name="Minogue T.D."/>
            <person name="Munk C."/>
            <person name="Palacios G.F."/>
            <person name="Redden C.L."/>
            <person name="Rosenzweig C.N."/>
            <person name="Scholz M.B."/>
            <person name="Teshima H."/>
            <person name="Xu Y."/>
        </authorList>
    </citation>
    <scope>NUCLEOTIDE SEQUENCE</scope>
    <source>
        <strain evidence="13">Mb9</strain>
    </source>
</reference>
<accession>A0A089ZV09</accession>
<dbReference type="Pfam" id="PF04060">
    <property type="entry name" value="FeS"/>
    <property type="match status" value="1"/>
</dbReference>
<feature type="binding site" evidence="9">
    <location>
        <position position="363"/>
    </location>
    <ligand>
        <name>5-methoxybenzimidazolylcob(I)amide</name>
        <dbReference type="ChEBI" id="CHEBI:157765"/>
    </ligand>
</feature>
<dbReference type="InterPro" id="IPR023427">
    <property type="entry name" value="AcylCoA_decarb/synth_gsu_arc"/>
</dbReference>
<keyword evidence="2 8" id="KW-0489">Methyltransferase</keyword>
<dbReference type="PIRSF" id="PIRSF000376">
    <property type="entry name" value="AcCoA_decarb_gamma"/>
    <property type="match status" value="1"/>
</dbReference>
<dbReference type="GO" id="GO:0032259">
    <property type="term" value="P:methylation"/>
    <property type="evidence" value="ECO:0007669"/>
    <property type="project" value="UniProtKB-KW"/>
</dbReference>
<comment type="cofactor">
    <cofactor evidence="8">
        <name>[4Fe-4S] cluster</name>
        <dbReference type="ChEBI" id="CHEBI:49883"/>
    </cofactor>
    <text evidence="8">Binds 1 [4Fe-4S] cluster.</text>
</comment>
<dbReference type="PANTHER" id="PTHR36214:SF3">
    <property type="entry name" value="ACETYL-COA DECARBONYLASE_SYNTHASE COMPLEX SUBUNIT GAMMA"/>
    <property type="match status" value="1"/>
</dbReference>
<comment type="catalytic activity">
    <reaction evidence="8">
        <text>5,6,7,8-tetrahydrosarcinapterin + methyl-Co(III)-[corrinoid Fe-S protein] = 5-methyltetrahydrosarcinapterin + Co(I)-[corrinoid Fe-S protein] + H(+)</text>
        <dbReference type="Rhea" id="RHEA:45196"/>
        <dbReference type="Rhea" id="RHEA-COMP:11110"/>
        <dbReference type="Rhea" id="RHEA-COMP:11111"/>
        <dbReference type="ChEBI" id="CHEBI:15378"/>
        <dbReference type="ChEBI" id="CHEBI:59924"/>
        <dbReference type="ChEBI" id="CHEBI:64267"/>
        <dbReference type="ChEBI" id="CHEBI:85033"/>
        <dbReference type="ChEBI" id="CHEBI:85035"/>
        <dbReference type="EC" id="2.1.1.245"/>
    </reaction>
</comment>
<comment type="function">
    <text evidence="8">Part of a complex that catalyzes the reversible cleavage of acetyl-CoA, allowing autotrophic growth from CO(2).</text>
</comment>
<dbReference type="KEGG" id="mfc:BRM9_0796"/>
<keyword evidence="15" id="KW-1185">Reference proteome</keyword>
<feature type="binding site" evidence="10">
    <location>
        <position position="25"/>
    </location>
    <ligand>
        <name>[4Fe-4S] cluster</name>
        <dbReference type="ChEBI" id="CHEBI:49883"/>
    </ligand>
</feature>
<reference evidence="12" key="1">
    <citation type="submission" date="2013-12" db="EMBL/GenBank/DDBJ databases">
        <title>The complete genome sequence of Methanobacterium sp. BRM9.</title>
        <authorList>
            <consortium name="Pastoral Greenhouse Gas Research Consortium"/>
            <person name="Kelly W.J."/>
            <person name="Leahy S.C."/>
            <person name="Perry R."/>
            <person name="Li D."/>
            <person name="Altermann E."/>
            <person name="Lambie S.C."/>
            <person name="Attwood G.T."/>
        </authorList>
    </citation>
    <scope>NUCLEOTIDE SEQUENCE [LARGE SCALE GENOMIC DNA]</scope>
    <source>
        <strain evidence="12">BRM9</strain>
    </source>
</reference>
<feature type="binding site" evidence="8 10">
    <location>
        <position position="47"/>
    </location>
    <ligand>
        <name>[4Fe-4S] cluster</name>
        <dbReference type="ChEBI" id="CHEBI:49883"/>
    </ligand>
</feature>
<keyword evidence="5 8" id="KW-0408">Iron</keyword>
<evidence type="ECO:0000313" key="15">
    <source>
        <dbReference type="Proteomes" id="UP000062768"/>
    </source>
</evidence>
<dbReference type="GeneID" id="26740084"/>
<keyword evidence="3 8" id="KW-0808">Transferase</keyword>
<evidence type="ECO:0000256" key="7">
    <source>
        <dbReference type="ARBA" id="ARBA00023285"/>
    </source>
</evidence>
<evidence type="ECO:0000256" key="10">
    <source>
        <dbReference type="PIRSR" id="PIRSR000376-2"/>
    </source>
</evidence>
<dbReference type="NCBIfam" id="NF003195">
    <property type="entry name" value="PRK04165.1"/>
    <property type="match status" value="1"/>
</dbReference>
<keyword evidence="1 8" id="KW-0004">4Fe-4S</keyword>
<gene>
    <name evidence="8 12" type="primary">cdhE</name>
    <name evidence="12" type="ORF">BRM9_0796</name>
    <name evidence="13" type="ORF">MB9_1849</name>
</gene>
<dbReference type="Proteomes" id="UP000029661">
    <property type="component" value="Chromosome"/>
</dbReference>
<dbReference type="GO" id="GO:0005506">
    <property type="term" value="F:iron ion binding"/>
    <property type="evidence" value="ECO:0007669"/>
    <property type="project" value="UniProtKB-UniRule"/>
</dbReference>
<evidence type="ECO:0000313" key="14">
    <source>
        <dbReference type="Proteomes" id="UP000029661"/>
    </source>
</evidence>
<feature type="domain" description="4Fe-4S" evidence="11">
    <location>
        <begin position="1"/>
        <end position="64"/>
    </location>
</feature>
<evidence type="ECO:0000313" key="12">
    <source>
        <dbReference type="EMBL" id="AIS31614.1"/>
    </source>
</evidence>
<evidence type="ECO:0000256" key="4">
    <source>
        <dbReference type="ARBA" id="ARBA00022723"/>
    </source>
</evidence>
<dbReference type="InterPro" id="IPR011005">
    <property type="entry name" value="Dihydropteroate_synth-like_sf"/>
</dbReference>
<feature type="binding site" evidence="9">
    <location>
        <begin position="386"/>
        <end position="389"/>
    </location>
    <ligand>
        <name>5-methoxybenzimidazolylcob(I)amide</name>
        <dbReference type="ChEBI" id="CHEBI:157765"/>
    </ligand>
</feature>
<name>A0A089ZV09_METFO</name>
<protein>
    <recommendedName>
        <fullName evidence="8">Acetyl-CoA decarbonylase/synthase complex subunit gamma</fullName>
        <shortName evidence="8">ACDS complex subunit gamma</shortName>
        <ecNumber evidence="8">2.1.1.245</ecNumber>
    </recommendedName>
    <alternativeName>
        <fullName evidence="8">5-methyltetrahydrosarcinapterin:corrinoid/iron-sulfur protein Co-methyltransferase</fullName>
    </alternativeName>
    <alternativeName>
        <fullName evidence="8">ACDS complex methyltransferase</fullName>
    </alternativeName>
    <alternativeName>
        <fullName evidence="8">Corrinoid/iron-sulfur component large subunit</fullName>
    </alternativeName>
</protein>
<feature type="binding site" evidence="9">
    <location>
        <position position="449"/>
    </location>
    <ligand>
        <name>5-methoxybenzimidazolylcob(I)amide</name>
        <dbReference type="ChEBI" id="CHEBI:157765"/>
    </ligand>
</feature>
<dbReference type="Gene3D" id="3.20.20.20">
    <property type="entry name" value="Dihydropteroate synthase-like"/>
    <property type="match status" value="1"/>
</dbReference>
<evidence type="ECO:0000256" key="5">
    <source>
        <dbReference type="ARBA" id="ARBA00023004"/>
    </source>
</evidence>
<evidence type="ECO:0000259" key="11">
    <source>
        <dbReference type="PROSITE" id="PS51656"/>
    </source>
</evidence>
<dbReference type="EMBL" id="LN734822">
    <property type="protein sequence ID" value="CEL25477.1"/>
    <property type="molecule type" value="Genomic_DNA"/>
</dbReference>
<dbReference type="SUPFAM" id="SSF51717">
    <property type="entry name" value="Dihydropteroate synthetase-like"/>
    <property type="match status" value="1"/>
</dbReference>
<dbReference type="GO" id="GO:0051539">
    <property type="term" value="F:4 iron, 4 sulfur cluster binding"/>
    <property type="evidence" value="ECO:0007669"/>
    <property type="project" value="UniProtKB-KW"/>
</dbReference>
<dbReference type="EC" id="2.1.1.245" evidence="8"/>
<evidence type="ECO:0000313" key="13">
    <source>
        <dbReference type="EMBL" id="CEL25477.1"/>
    </source>
</evidence>
<dbReference type="RefSeq" id="WP_048084894.1">
    <property type="nucleotide sequence ID" value="NZ_CALCVY010000279.1"/>
</dbReference>
<dbReference type="Proteomes" id="UP000062768">
    <property type="component" value="Chromosome I"/>
</dbReference>
<evidence type="ECO:0000256" key="8">
    <source>
        <dbReference type="HAMAP-Rule" id="MF_01136"/>
    </source>
</evidence>
<dbReference type="InterPro" id="IPR016041">
    <property type="entry name" value="Ac-CoA_synth_d_su_TIM-brl"/>
</dbReference>
<feature type="binding site" evidence="8 10">
    <location>
        <position position="30"/>
    </location>
    <ligand>
        <name>[4Fe-4S] cluster</name>
        <dbReference type="ChEBI" id="CHEBI:49883"/>
    </ligand>
</feature>
<keyword evidence="4 8" id="KW-0479">Metal-binding</keyword>
<sequence length="463" mass="50984">MQVTAMDIYRLLPQTNCEDCEEAACGEASCMAFATKLSEKEAQLELCTELSSEAFDKLEALLAPAVREITIGTGDKTITIGGDEVLYRYELTYYNPTSLIIDISDNISDAEFTERVNTIEETEFERIGEMLTLDAIALRNASGNAEKFAEAALKLKKSKLPLVLCSFDPEAMKAALEKVGDERPLIYAVNESNLEEMASLALEYNCPLAIFSPNDLEKMKQLSRALRNKGIEDIVLDPGTFVQEGIGDTLDNFVMIRRLAVEERDEDFRFPLMGIPALTWIYEKDEVQGGIREATIAATLMNKYADLLIFHGTNIWELIPVLTLRQGIYTDPRKPQAVDPGLYEFGELDKNSPVLMTTNFALTFYTVEGDIKGKANAYLLVLDTEGRAVDVSLAGGQLNAEAVADLIKETGIEDKVDTRTLIIPGLSAPVSGEIEDESGWEVLVGPRDSSGVPGFLEELKGKS</sequence>
<evidence type="ECO:0000256" key="6">
    <source>
        <dbReference type="ARBA" id="ARBA00023014"/>
    </source>
</evidence>
<dbReference type="GO" id="GO:0046356">
    <property type="term" value="P:acetyl-CoA catabolic process"/>
    <property type="evidence" value="ECO:0007669"/>
    <property type="project" value="InterPro"/>
</dbReference>
<dbReference type="InterPro" id="IPR016218">
    <property type="entry name" value="AcylCoA_decarb/synth_gsu"/>
</dbReference>
<evidence type="ECO:0000256" key="1">
    <source>
        <dbReference type="ARBA" id="ARBA00022485"/>
    </source>
</evidence>
<organism evidence="12 14">
    <name type="scientific">Methanobacterium formicicum</name>
    <dbReference type="NCBI Taxonomy" id="2162"/>
    <lineage>
        <taxon>Archaea</taxon>
        <taxon>Methanobacteriati</taxon>
        <taxon>Methanobacteriota</taxon>
        <taxon>Methanomada group</taxon>
        <taxon>Methanobacteria</taxon>
        <taxon>Methanobacteriales</taxon>
        <taxon>Methanobacteriaceae</taxon>
        <taxon>Methanobacterium</taxon>
    </lineage>
</organism>
<proteinExistence type="inferred from homology"/>
<comment type="cofactor">
    <cofactor evidence="8">
        <name>corrinoid</name>
        <dbReference type="ChEBI" id="CHEBI:33913"/>
    </cofactor>
</comment>
<dbReference type="GO" id="GO:0008168">
    <property type="term" value="F:methyltransferase activity"/>
    <property type="evidence" value="ECO:0007669"/>
    <property type="project" value="UniProtKB-UniRule"/>
</dbReference>
<dbReference type="PATRIC" id="fig|2162.10.peg.1921"/>
<dbReference type="OrthoDB" id="146240at2157"/>
<evidence type="ECO:0000256" key="2">
    <source>
        <dbReference type="ARBA" id="ARBA00022603"/>
    </source>
</evidence>
<feature type="binding site" evidence="9">
    <location>
        <position position="357"/>
    </location>
    <ligand>
        <name>5-methoxybenzimidazolylcob(I)amide</name>
        <dbReference type="ChEBI" id="CHEBI:157765"/>
    </ligand>
</feature>
<dbReference type="InterPro" id="IPR007202">
    <property type="entry name" value="4Fe-4S_dom"/>
</dbReference>
<dbReference type="AlphaFoldDB" id="A0A089ZV09"/>
<feature type="binding site" evidence="8">
    <location>
        <position position="20"/>
    </location>
    <ligand>
        <name>[4Fe-4S] cluster</name>
        <dbReference type="ChEBI" id="CHEBI:49883"/>
    </ligand>
</feature>
<evidence type="ECO:0000256" key="9">
    <source>
        <dbReference type="PIRSR" id="PIRSR000376-1"/>
    </source>
</evidence>
<dbReference type="EMBL" id="CP006933">
    <property type="protein sequence ID" value="AIS31614.1"/>
    <property type="molecule type" value="Genomic_DNA"/>
</dbReference>
<dbReference type="PANTHER" id="PTHR36214">
    <property type="match status" value="1"/>
</dbReference>
<dbReference type="InterPro" id="IPR051069">
    <property type="entry name" value="ACDS_complex_subunit"/>
</dbReference>
<dbReference type="HAMAP" id="MF_01136">
    <property type="entry name" value="CdhE"/>
    <property type="match status" value="1"/>
</dbReference>
<evidence type="ECO:0000256" key="3">
    <source>
        <dbReference type="ARBA" id="ARBA00022679"/>
    </source>
</evidence>
<dbReference type="STRING" id="2162.BRM9_0796"/>